<reference evidence="1 2" key="1">
    <citation type="submission" date="2016-03" db="EMBL/GenBank/DDBJ databases">
        <title>Draft genome sequence of Paenibacillus glacialis DSM 22343.</title>
        <authorList>
            <person name="Shin S.-K."/>
            <person name="Yi H."/>
        </authorList>
    </citation>
    <scope>NUCLEOTIDE SEQUENCE [LARGE SCALE GENOMIC DNA]</scope>
    <source>
        <strain evidence="1 2">DSM 22343</strain>
    </source>
</reference>
<proteinExistence type="predicted"/>
<dbReference type="AlphaFoldDB" id="A0A162PQ58"/>
<dbReference type="STRING" id="494026.PGLA_23560"/>
<dbReference type="Proteomes" id="UP000076967">
    <property type="component" value="Unassembled WGS sequence"/>
</dbReference>
<name>A0A162PQ58_9BACL</name>
<evidence type="ECO:0000313" key="2">
    <source>
        <dbReference type="Proteomes" id="UP000076967"/>
    </source>
</evidence>
<dbReference type="EMBL" id="LVJH01000070">
    <property type="protein sequence ID" value="OAB33890.1"/>
    <property type="molecule type" value="Genomic_DNA"/>
</dbReference>
<protein>
    <submittedName>
        <fullName evidence="1">Uncharacterized protein</fullName>
    </submittedName>
</protein>
<sequence length="87" mass="9782">MVQVKGRMRSCYEFGSSNKKRALYFAKAKYKEKSEDTLPNELDTAYVGITTKFWVSRGRALGIPLTKGDLGGWLLGPHILKGMIIDE</sequence>
<evidence type="ECO:0000313" key="1">
    <source>
        <dbReference type="EMBL" id="OAB33890.1"/>
    </source>
</evidence>
<keyword evidence="2" id="KW-1185">Reference proteome</keyword>
<comment type="caution">
    <text evidence="1">The sequence shown here is derived from an EMBL/GenBank/DDBJ whole genome shotgun (WGS) entry which is preliminary data.</text>
</comment>
<organism evidence="1 2">
    <name type="scientific">Paenibacillus glacialis</name>
    <dbReference type="NCBI Taxonomy" id="494026"/>
    <lineage>
        <taxon>Bacteria</taxon>
        <taxon>Bacillati</taxon>
        <taxon>Bacillota</taxon>
        <taxon>Bacilli</taxon>
        <taxon>Bacillales</taxon>
        <taxon>Paenibacillaceae</taxon>
        <taxon>Paenibacillus</taxon>
    </lineage>
</organism>
<accession>A0A162PQ58</accession>
<gene>
    <name evidence="1" type="ORF">PGLA_23560</name>
</gene>